<dbReference type="EMBL" id="WSFA01000014">
    <property type="protein sequence ID" value="NDL38704.1"/>
    <property type="molecule type" value="Genomic_DNA"/>
</dbReference>
<sequence>MAGYDEGRVFIDFVCDALWDADKSDGTGYRDHIVGRLWVFIGQQNSLLAVSPYAVSVLVPNMDFAAIVYRYRIGIDVWCG</sequence>
<accession>A0A6L9JKW8</accession>
<dbReference type="RefSeq" id="WP_041379867.1">
    <property type="nucleotide sequence ID" value="NZ_CAWMTZ010000225.1"/>
</dbReference>
<dbReference type="Proteomes" id="UP000479300">
    <property type="component" value="Unassembled WGS sequence"/>
</dbReference>
<proteinExistence type="predicted"/>
<evidence type="ECO:0000313" key="1">
    <source>
        <dbReference type="EMBL" id="NDL38704.1"/>
    </source>
</evidence>
<protein>
    <submittedName>
        <fullName evidence="1">Uncharacterized protein</fullName>
    </submittedName>
</protein>
<gene>
    <name evidence="1" type="ORF">GPY51_07895</name>
</gene>
<organism evidence="1 2">
    <name type="scientific">Photorhabdus laumondii subsp. laumondii</name>
    <name type="common">Photorhabdus luminescens subsp. laumondii</name>
    <dbReference type="NCBI Taxonomy" id="141679"/>
    <lineage>
        <taxon>Bacteria</taxon>
        <taxon>Pseudomonadati</taxon>
        <taxon>Pseudomonadota</taxon>
        <taxon>Gammaproteobacteria</taxon>
        <taxon>Enterobacterales</taxon>
        <taxon>Morganellaceae</taxon>
        <taxon>Photorhabdus</taxon>
    </lineage>
</organism>
<name>A0A6L9JKW8_PHOLM</name>
<reference evidence="1 2" key="1">
    <citation type="submission" date="2019-12" db="EMBL/GenBank/DDBJ databases">
        <title>Engineering Photorhabdus to improve their lethality against agricultural pests.</title>
        <authorList>
            <person name="Machado R.A.R."/>
        </authorList>
    </citation>
    <scope>NUCLEOTIDE SEQUENCE [LARGE SCALE GENOMIC DNA]</scope>
    <source>
        <strain evidence="1 2">EN01</strain>
    </source>
</reference>
<dbReference type="AlphaFoldDB" id="A0A6L9JKW8"/>
<comment type="caution">
    <text evidence="1">The sequence shown here is derived from an EMBL/GenBank/DDBJ whole genome shotgun (WGS) entry which is preliminary data.</text>
</comment>
<evidence type="ECO:0000313" key="2">
    <source>
        <dbReference type="Proteomes" id="UP000479300"/>
    </source>
</evidence>